<sequence>MNIVLNKNKKIGQVVYIVEGERKEFTLLNQIFTNILDYSFIEAKSVENVKYTYRSKSDRNSNVCVIKSMSSNISSIEDVTLYIENIYGLLISEYDIDIENAAIFYIFDRDRQSNKNKGLIKDLLSRFSHSRDDNNEFLGNGLLLLSYPSLETYIISCFEKGSQIIYKQSNELKGYLDKKQYHQNKITEKHLLFAAKNMIMNLYELCHYKFDVNDLDNFGKMNVQILGAEEKYYRTNGMDKLLSLLSLSFFDLGIFCVE</sequence>
<name>A0ABY5HYK6_9FIRM</name>
<proteinExistence type="predicted"/>
<keyword evidence="2" id="KW-1185">Reference proteome</keyword>
<dbReference type="Proteomes" id="UP001060112">
    <property type="component" value="Chromosome"/>
</dbReference>
<dbReference type="EMBL" id="CP101620">
    <property type="protein sequence ID" value="UTY38168.1"/>
    <property type="molecule type" value="Genomic_DNA"/>
</dbReference>
<organism evidence="1 2">
    <name type="scientific">Allocoprobacillus halotolerans</name>
    <dbReference type="NCBI Taxonomy" id="2944914"/>
    <lineage>
        <taxon>Bacteria</taxon>
        <taxon>Bacillati</taxon>
        <taxon>Bacillota</taxon>
        <taxon>Erysipelotrichia</taxon>
        <taxon>Erysipelotrichales</taxon>
        <taxon>Erysipelotrichaceae</taxon>
        <taxon>Allocoprobacillus</taxon>
    </lineage>
</organism>
<accession>A0ABY5HYK6</accession>
<evidence type="ECO:0000313" key="2">
    <source>
        <dbReference type="Proteomes" id="UP001060112"/>
    </source>
</evidence>
<protein>
    <submittedName>
        <fullName evidence="1">Uncharacterized protein</fullName>
    </submittedName>
</protein>
<gene>
    <name evidence="1" type="ORF">NMU03_10765</name>
</gene>
<dbReference type="RefSeq" id="WP_290138320.1">
    <property type="nucleotide sequence ID" value="NZ_CP101620.1"/>
</dbReference>
<reference evidence="1" key="1">
    <citation type="submission" date="2022-07" db="EMBL/GenBank/DDBJ databases">
        <title>Faecal culturing of patients with breast cancer.</title>
        <authorList>
            <person name="Teng N.M.Y."/>
            <person name="Kiu R."/>
            <person name="Evans R."/>
            <person name="Baker D.J."/>
            <person name="Zenner C."/>
            <person name="Robinson S.D."/>
            <person name="Hall L.J."/>
        </authorList>
    </citation>
    <scope>NUCLEOTIDE SEQUENCE</scope>
    <source>
        <strain evidence="1">LH1062</strain>
    </source>
</reference>
<evidence type="ECO:0000313" key="1">
    <source>
        <dbReference type="EMBL" id="UTY38168.1"/>
    </source>
</evidence>